<dbReference type="InterPro" id="IPR012373">
    <property type="entry name" value="Ferrdict_sens_TM"/>
</dbReference>
<evidence type="ECO:0000259" key="2">
    <source>
        <dbReference type="Pfam" id="PF16344"/>
    </source>
</evidence>
<dbReference type="Gene3D" id="3.55.50.30">
    <property type="match status" value="1"/>
</dbReference>
<dbReference type="PANTHER" id="PTHR30273:SF2">
    <property type="entry name" value="PROTEIN FECR"/>
    <property type="match status" value="1"/>
</dbReference>
<feature type="domain" description="FecR protein" evidence="1">
    <location>
        <begin position="194"/>
        <end position="289"/>
    </location>
</feature>
<protein>
    <submittedName>
        <fullName evidence="3">FecR family protein</fullName>
    </submittedName>
</protein>
<dbReference type="InterPro" id="IPR006860">
    <property type="entry name" value="FecR"/>
</dbReference>
<reference evidence="3 4" key="1">
    <citation type="submission" date="2019-01" db="EMBL/GenBank/DDBJ databases">
        <title>Filimonas sp. strain TTM-71.</title>
        <authorList>
            <person name="Chen W.-M."/>
        </authorList>
    </citation>
    <scope>NUCLEOTIDE SEQUENCE [LARGE SCALE GENOMIC DNA]</scope>
    <source>
        <strain evidence="3 4">TTM-71</strain>
    </source>
</reference>
<gene>
    <name evidence="3" type="ORF">ESB13_16065</name>
</gene>
<proteinExistence type="predicted"/>
<evidence type="ECO:0000313" key="3">
    <source>
        <dbReference type="EMBL" id="RXK83601.1"/>
    </source>
</evidence>
<dbReference type="PANTHER" id="PTHR30273">
    <property type="entry name" value="PERIPLASMIC SIGNAL SENSOR AND SIGMA FACTOR ACTIVATOR FECR-RELATED"/>
    <property type="match status" value="1"/>
</dbReference>
<dbReference type="Proteomes" id="UP000290545">
    <property type="component" value="Unassembled WGS sequence"/>
</dbReference>
<dbReference type="GO" id="GO:0016989">
    <property type="term" value="F:sigma factor antagonist activity"/>
    <property type="evidence" value="ECO:0007669"/>
    <property type="project" value="TreeGrafter"/>
</dbReference>
<dbReference type="InterPro" id="IPR032508">
    <property type="entry name" value="FecR_C"/>
</dbReference>
<dbReference type="AlphaFoldDB" id="A0A4Q1D787"/>
<dbReference type="Pfam" id="PF04773">
    <property type="entry name" value="FecR"/>
    <property type="match status" value="1"/>
</dbReference>
<accession>A0A4Q1D787</accession>
<evidence type="ECO:0000259" key="1">
    <source>
        <dbReference type="Pfam" id="PF04773"/>
    </source>
</evidence>
<feature type="domain" description="Protein FecR C-terminal" evidence="2">
    <location>
        <begin position="338"/>
        <end position="404"/>
    </location>
</feature>
<dbReference type="EMBL" id="SDHZ01000002">
    <property type="protein sequence ID" value="RXK83601.1"/>
    <property type="molecule type" value="Genomic_DNA"/>
</dbReference>
<sequence length="406" mass="45356">MNKQERFILLWQKYLDDEKMSVAEIRQLRTLIHDNQNLLQINESIARLFIEQTEVYASPETDIVEIFNETWDKLQEEEPEVQPEVHLMNTQPRRHWWKWAAAALLLLTGSTAAYRLLKQDPAPKLAKNTAAQESIRPGTNKAILTLADGSTITLNDAKNGALATQGTTQVVKLANGQLAYQQQSGPAAANLFNTISTPRGGRYHITLPDGTKVWLNAASRLHYPTAFNGSQREVTLSGEAYFEIAENASQPFFVNLDNMQVQVLGTSFNIMAYSDEEAVQTTLLQGKVKVNAPAADAQDKQKILVPGQCASLFRNGILKVQNNVNTEETIAWKNDLIQFAGTDVRAAMRMIARWYDVEIEYKGDVPNAHFRGGLSSDASIEKLLNMMQQTGEVHFQVSGRKIIVSP</sequence>
<organism evidence="3 4">
    <name type="scientific">Filimonas effusa</name>
    <dbReference type="NCBI Taxonomy" id="2508721"/>
    <lineage>
        <taxon>Bacteria</taxon>
        <taxon>Pseudomonadati</taxon>
        <taxon>Bacteroidota</taxon>
        <taxon>Chitinophagia</taxon>
        <taxon>Chitinophagales</taxon>
        <taxon>Chitinophagaceae</taxon>
        <taxon>Filimonas</taxon>
    </lineage>
</organism>
<dbReference type="FunFam" id="2.60.120.1440:FF:000001">
    <property type="entry name" value="Putative anti-sigma factor"/>
    <property type="match status" value="1"/>
</dbReference>
<name>A0A4Q1D787_9BACT</name>
<dbReference type="Pfam" id="PF16344">
    <property type="entry name" value="FecR_C"/>
    <property type="match status" value="1"/>
</dbReference>
<keyword evidence="4" id="KW-1185">Reference proteome</keyword>
<dbReference type="RefSeq" id="WP_129004653.1">
    <property type="nucleotide sequence ID" value="NZ_SDHZ01000002.1"/>
</dbReference>
<comment type="caution">
    <text evidence="3">The sequence shown here is derived from an EMBL/GenBank/DDBJ whole genome shotgun (WGS) entry which is preliminary data.</text>
</comment>
<dbReference type="Gene3D" id="2.60.120.1440">
    <property type="match status" value="1"/>
</dbReference>
<evidence type="ECO:0000313" key="4">
    <source>
        <dbReference type="Proteomes" id="UP000290545"/>
    </source>
</evidence>
<dbReference type="OrthoDB" id="1099963at2"/>